<dbReference type="AlphaFoldDB" id="M1P239"/>
<dbReference type="Gene3D" id="3.30.390.30">
    <property type="match status" value="1"/>
</dbReference>
<dbReference type="SUPFAM" id="SSF55424">
    <property type="entry name" value="FAD/NAD-linked reductases, dimerisation (C-terminal) domain"/>
    <property type="match status" value="1"/>
</dbReference>
<gene>
    <name evidence="1" type="ORF">FLSS-26_0019</name>
</gene>
<evidence type="ECO:0000313" key="1">
    <source>
        <dbReference type="EMBL" id="AGF93446.1"/>
    </source>
</evidence>
<dbReference type="EMBL" id="JX684092">
    <property type="protein sequence ID" value="AGF93446.1"/>
    <property type="molecule type" value="Genomic_DNA"/>
</dbReference>
<dbReference type="InterPro" id="IPR036188">
    <property type="entry name" value="FAD/NAD-bd_sf"/>
</dbReference>
<sequence>MNKKPKKIIKKWSKHHLGNYSVDMREGIKKDVVIIGASSVGISAALRIRELNQNIKPLMIADQNSRQIIGPQILGNYQTEISKRIDIFAAAIYNQMTIENFSQLDLKLTKS</sequence>
<organism evidence="1">
    <name type="scientific">uncultured organism</name>
    <dbReference type="NCBI Taxonomy" id="155900"/>
    <lineage>
        <taxon>unclassified sequences</taxon>
        <taxon>environmental samples</taxon>
    </lineage>
</organism>
<name>M1P239_9ZZZZ</name>
<proteinExistence type="predicted"/>
<dbReference type="SUPFAM" id="SSF51905">
    <property type="entry name" value="FAD/NAD(P)-binding domain"/>
    <property type="match status" value="1"/>
</dbReference>
<accession>M1P239</accession>
<dbReference type="InterPro" id="IPR016156">
    <property type="entry name" value="FAD/NAD-linked_Rdtase_dimer_sf"/>
</dbReference>
<protein>
    <submittedName>
        <fullName evidence="1">Uncharacterized protein</fullName>
    </submittedName>
</protein>
<reference evidence="1" key="1">
    <citation type="journal article" date="2013" name="Syst. Appl. Microbiol.">
        <title>New insights into the archaeal diversity of a hypersaline microbial mat obtained by a metagenomic approach.</title>
        <authorList>
            <person name="Lopez-Lopez A."/>
            <person name="Richter M."/>
            <person name="Pena A."/>
            <person name="Tamames J."/>
            <person name="Rossello-Mora R."/>
        </authorList>
    </citation>
    <scope>NUCLEOTIDE SEQUENCE</scope>
</reference>